<evidence type="ECO:0000313" key="1">
    <source>
        <dbReference type="EMBL" id="NSX53271.1"/>
    </source>
</evidence>
<sequence length="469" mass="53235">MNFFGNLTQADRVLFEGYEVWNVAPRTDTATKEVTHYSLAVCTGDDAKVRIFRPKEIRELIKTERLVIDRGYYSAKRAEVRRMYGRKEIYFAGKKRRETIGRKVFLAQRMAQCCREGMTRTRPGVDQYRARLQADYKQFQVRTKYGTERANTNQRLHPLPCNDTLLGYLRKFEKSAGDPNVFNLERGGSTNPAVVDDNLNFVLSILQQYAQGGPSPNDELPTGKSSKREIAERAVEAVAKENASRLELGRTDLIPTRSERTYERYIDLYLDPFTVAVQREGLAKATRDFGTSEAGLGVKQLGEVVQFDAWQFHIVSLDTTRAQYNQMTEDERRNVKRVRRWVVAAIDVASRVILGYSICRSPNQNSSLEALQMCFMDKTYLLRNAGIHDSHWKYVCPIQLVSTDCGSEFGKHPFGGAEFAGAVKRLRSSFMNTTAGVALLRGHIERFSVLASWVLPAKPLAGQQVSPRN</sequence>
<dbReference type="Proteomes" id="UP000777935">
    <property type="component" value="Unassembled WGS sequence"/>
</dbReference>
<dbReference type="InterPro" id="IPR036397">
    <property type="entry name" value="RNaseH_sf"/>
</dbReference>
<evidence type="ECO:0000313" key="2">
    <source>
        <dbReference type="Proteomes" id="UP000777935"/>
    </source>
</evidence>
<gene>
    <name evidence="1" type="ORF">HRQ87_00475</name>
</gene>
<protein>
    <recommendedName>
        <fullName evidence="3">Transposase IS4-like domain-containing protein</fullName>
    </recommendedName>
</protein>
<organism evidence="1 2">
    <name type="scientific">Parasulfitobacter algicola</name>
    <dbReference type="NCBI Taxonomy" id="2614809"/>
    <lineage>
        <taxon>Bacteria</taxon>
        <taxon>Pseudomonadati</taxon>
        <taxon>Pseudomonadota</taxon>
        <taxon>Alphaproteobacteria</taxon>
        <taxon>Rhodobacterales</taxon>
        <taxon>Roseobacteraceae</taxon>
        <taxon>Parasulfitobacter</taxon>
    </lineage>
</organism>
<accession>A0ABX2ISK4</accession>
<keyword evidence="2" id="KW-1185">Reference proteome</keyword>
<name>A0ABX2ISK4_9RHOB</name>
<comment type="caution">
    <text evidence="1">The sequence shown here is derived from an EMBL/GenBank/DDBJ whole genome shotgun (WGS) entry which is preliminary data.</text>
</comment>
<dbReference type="Gene3D" id="3.30.420.10">
    <property type="entry name" value="Ribonuclease H-like superfamily/Ribonuclease H"/>
    <property type="match status" value="1"/>
</dbReference>
<dbReference type="RefSeq" id="WP_174134397.1">
    <property type="nucleotide sequence ID" value="NZ_JABUFE010000001.1"/>
</dbReference>
<proteinExistence type="predicted"/>
<evidence type="ECO:0008006" key="3">
    <source>
        <dbReference type="Google" id="ProtNLM"/>
    </source>
</evidence>
<dbReference type="EMBL" id="JABUFE010000001">
    <property type="protein sequence ID" value="NSX53271.1"/>
    <property type="molecule type" value="Genomic_DNA"/>
</dbReference>
<reference evidence="1 2" key="1">
    <citation type="submission" date="2020-06" db="EMBL/GenBank/DDBJ databases">
        <title>Sulfitobacter algicola sp. nov., isolated from green algae.</title>
        <authorList>
            <person name="Wang C."/>
        </authorList>
    </citation>
    <scope>NUCLEOTIDE SEQUENCE [LARGE SCALE GENOMIC DNA]</scope>
    <source>
        <strain evidence="1 2">1151</strain>
    </source>
</reference>